<dbReference type="GO" id="GO:0042158">
    <property type="term" value="P:lipoprotein biosynthetic process"/>
    <property type="evidence" value="ECO:0007669"/>
    <property type="project" value="UniProtKB-UniRule"/>
</dbReference>
<dbReference type="GO" id="GO:0005886">
    <property type="term" value="C:plasma membrane"/>
    <property type="evidence" value="ECO:0007669"/>
    <property type="project" value="UniProtKB-SubCell"/>
</dbReference>
<dbReference type="InParanoid" id="A0A423PR62"/>
<feature type="transmembrane region" description="Helical" evidence="9">
    <location>
        <begin position="85"/>
        <end position="105"/>
    </location>
</feature>
<dbReference type="Pfam" id="PF20154">
    <property type="entry name" value="LNT_N"/>
    <property type="match status" value="1"/>
</dbReference>
<keyword evidence="4 9" id="KW-0808">Transferase</keyword>
<dbReference type="InterPro" id="IPR003010">
    <property type="entry name" value="C-N_Hydrolase"/>
</dbReference>
<evidence type="ECO:0000256" key="1">
    <source>
        <dbReference type="ARBA" id="ARBA00004651"/>
    </source>
</evidence>
<evidence type="ECO:0000256" key="9">
    <source>
        <dbReference type="HAMAP-Rule" id="MF_01148"/>
    </source>
</evidence>
<comment type="caution">
    <text evidence="11">The sequence shown here is derived from an EMBL/GenBank/DDBJ whole genome shotgun (WGS) entry which is preliminary data.</text>
</comment>
<keyword evidence="6 9" id="KW-1133">Transmembrane helix</keyword>
<dbReference type="HAMAP" id="MF_01148">
    <property type="entry name" value="Lnt"/>
    <property type="match status" value="1"/>
</dbReference>
<keyword evidence="11" id="KW-0449">Lipoprotein</keyword>
<dbReference type="PANTHER" id="PTHR38686:SF1">
    <property type="entry name" value="APOLIPOPROTEIN N-ACYLTRANSFERASE"/>
    <property type="match status" value="1"/>
</dbReference>
<evidence type="ECO:0000256" key="5">
    <source>
        <dbReference type="ARBA" id="ARBA00022692"/>
    </source>
</evidence>
<dbReference type="PANTHER" id="PTHR38686">
    <property type="entry name" value="APOLIPOPROTEIN N-ACYLTRANSFERASE"/>
    <property type="match status" value="1"/>
</dbReference>
<feature type="transmembrane region" description="Helical" evidence="9">
    <location>
        <begin position="54"/>
        <end position="73"/>
    </location>
</feature>
<dbReference type="NCBIfam" id="TIGR00546">
    <property type="entry name" value="lnt"/>
    <property type="match status" value="1"/>
</dbReference>
<dbReference type="CDD" id="cd07571">
    <property type="entry name" value="ALP_N-acyl_transferase"/>
    <property type="match status" value="1"/>
</dbReference>
<comment type="function">
    <text evidence="9">Catalyzes the phospholipid dependent N-acylation of the N-terminal cysteine of apolipoprotein, the last step in lipoprotein maturation.</text>
</comment>
<evidence type="ECO:0000256" key="8">
    <source>
        <dbReference type="ARBA" id="ARBA00023315"/>
    </source>
</evidence>
<dbReference type="InterPro" id="IPR036526">
    <property type="entry name" value="C-N_Hydrolase_sf"/>
</dbReference>
<name>A0A423PR62_9GAMM</name>
<dbReference type="Gene3D" id="3.60.110.10">
    <property type="entry name" value="Carbon-nitrogen hydrolase"/>
    <property type="match status" value="1"/>
</dbReference>
<dbReference type="SUPFAM" id="SSF56317">
    <property type="entry name" value="Carbon-nitrogen hydrolase"/>
    <property type="match status" value="1"/>
</dbReference>
<comment type="similarity">
    <text evidence="2 9">Belongs to the CN hydrolase family. Apolipoprotein N-acyltransferase subfamily.</text>
</comment>
<feature type="transmembrane region" description="Helical" evidence="9">
    <location>
        <begin position="159"/>
        <end position="185"/>
    </location>
</feature>
<evidence type="ECO:0000313" key="12">
    <source>
        <dbReference type="Proteomes" id="UP000285310"/>
    </source>
</evidence>
<keyword evidence="7 9" id="KW-0472">Membrane</keyword>
<dbReference type="PROSITE" id="PS50263">
    <property type="entry name" value="CN_HYDROLASE"/>
    <property type="match status" value="1"/>
</dbReference>
<feature type="domain" description="CN hydrolase" evidence="10">
    <location>
        <begin position="227"/>
        <end position="463"/>
    </location>
</feature>
<comment type="subcellular location">
    <subcellularLocation>
        <location evidence="1 9">Cell membrane</location>
        <topology evidence="1 9">Multi-pass membrane protein</topology>
    </subcellularLocation>
</comment>
<dbReference type="OrthoDB" id="9804277at2"/>
<keyword evidence="8 9" id="KW-0012">Acyltransferase</keyword>
<keyword evidence="5 9" id="KW-0812">Transmembrane</keyword>
<dbReference type="Pfam" id="PF00795">
    <property type="entry name" value="CN_hydrolase"/>
    <property type="match status" value="1"/>
</dbReference>
<dbReference type="EMBL" id="AYKG01000023">
    <property type="protein sequence ID" value="ROO28067.1"/>
    <property type="molecule type" value="Genomic_DNA"/>
</dbReference>
<organism evidence="11 12">
    <name type="scientific">Salinisphaera japonica YTM-1</name>
    <dbReference type="NCBI Taxonomy" id="1209778"/>
    <lineage>
        <taxon>Bacteria</taxon>
        <taxon>Pseudomonadati</taxon>
        <taxon>Pseudomonadota</taxon>
        <taxon>Gammaproteobacteria</taxon>
        <taxon>Salinisphaerales</taxon>
        <taxon>Salinisphaeraceae</taxon>
        <taxon>Salinisphaera</taxon>
    </lineage>
</organism>
<dbReference type="Proteomes" id="UP000285310">
    <property type="component" value="Unassembled WGS sequence"/>
</dbReference>
<keyword evidence="12" id="KW-1185">Reference proteome</keyword>
<dbReference type="InterPro" id="IPR045378">
    <property type="entry name" value="LNT_N"/>
</dbReference>
<dbReference type="GO" id="GO:0016410">
    <property type="term" value="F:N-acyltransferase activity"/>
    <property type="evidence" value="ECO:0007669"/>
    <property type="project" value="UniProtKB-UniRule"/>
</dbReference>
<evidence type="ECO:0000313" key="11">
    <source>
        <dbReference type="EMBL" id="ROO28067.1"/>
    </source>
</evidence>
<feature type="transmembrane region" description="Helical" evidence="9">
    <location>
        <begin position="117"/>
        <end position="139"/>
    </location>
</feature>
<comment type="catalytic activity">
    <reaction evidence="9">
        <text>N-terminal S-1,2-diacyl-sn-glyceryl-L-cysteinyl-[lipoprotein] + a glycerophospholipid = N-acyl-S-1,2-diacyl-sn-glyceryl-L-cysteinyl-[lipoprotein] + a 2-acyl-sn-glycero-3-phospholipid + H(+)</text>
        <dbReference type="Rhea" id="RHEA:48228"/>
        <dbReference type="Rhea" id="RHEA-COMP:14681"/>
        <dbReference type="Rhea" id="RHEA-COMP:14684"/>
        <dbReference type="ChEBI" id="CHEBI:15378"/>
        <dbReference type="ChEBI" id="CHEBI:136912"/>
        <dbReference type="ChEBI" id="CHEBI:140656"/>
        <dbReference type="ChEBI" id="CHEBI:140657"/>
        <dbReference type="ChEBI" id="CHEBI:140660"/>
        <dbReference type="EC" id="2.3.1.269"/>
    </reaction>
</comment>
<feature type="transmembrane region" description="Helical" evidence="9">
    <location>
        <begin position="30"/>
        <end position="47"/>
    </location>
</feature>
<sequence length="517" mass="55620">MSAWRRIVFDWLVPAALGGVATLGFAPYNLYPLTLLAVLGLVALWRGHGPVRCAWRGFVFASVHFATGVYWIYVAMHGHAGVPAALAVLSVGGLSVYLAFYPALAGALAGLMRRLPLTLWALLAVPAAWTIGEWLRGWVFTGFDWLALGYIGTEIPVNGLAPIIGVHGLSFLVMAAAGTLYMLYVGRVPARLVALVLILATPVLLWCLPPAVHWTHPAGPAMKATVVQGNTQQSEKWDPATLAPTMAGYERMTETSDADLVVWPEVAIPALAQRVATPLRRISRQAAANDQLVLAGLLRLDPDGQRYYNSLIALGAGRGEYHKRHLVPFGEYVPGPKWLGALLDGMGAPIGGLAIGERVQPLFYKGDIALGASICFEDVFSRNILTEMPRANILVNVTNDAWFAGSNGPPQHLQIARMRAAEMGRPMVRAANTGISAHIDFTGRVFARTDEDVRTRLTGMVVPREGVTPFVRYGETPVVAGSGTIVLLGLLSAAAGALRRRGQNRVADRRRALAGRV</sequence>
<evidence type="ECO:0000256" key="6">
    <source>
        <dbReference type="ARBA" id="ARBA00022989"/>
    </source>
</evidence>
<dbReference type="UniPathway" id="UPA00666"/>
<keyword evidence="3 9" id="KW-1003">Cell membrane</keyword>
<proteinExistence type="inferred from homology"/>
<evidence type="ECO:0000259" key="10">
    <source>
        <dbReference type="PROSITE" id="PS50263"/>
    </source>
</evidence>
<accession>A0A423PR62</accession>
<evidence type="ECO:0000256" key="7">
    <source>
        <dbReference type="ARBA" id="ARBA00023136"/>
    </source>
</evidence>
<reference evidence="11 12" key="1">
    <citation type="submission" date="2013-10" db="EMBL/GenBank/DDBJ databases">
        <title>Salinisphaera japonica YTM-1 Genome Sequencing.</title>
        <authorList>
            <person name="Lai Q."/>
            <person name="Li C."/>
            <person name="Shao Z."/>
        </authorList>
    </citation>
    <scope>NUCLEOTIDE SEQUENCE [LARGE SCALE GENOMIC DNA]</scope>
    <source>
        <strain evidence="11 12">YTM-1</strain>
    </source>
</reference>
<dbReference type="EC" id="2.3.1.269" evidence="9"/>
<gene>
    <name evidence="9" type="primary">lnt</name>
    <name evidence="11" type="ORF">SAJA_08295</name>
</gene>
<evidence type="ECO:0000256" key="2">
    <source>
        <dbReference type="ARBA" id="ARBA00010065"/>
    </source>
</evidence>
<feature type="transmembrane region" description="Helical" evidence="9">
    <location>
        <begin position="7"/>
        <end position="24"/>
    </location>
</feature>
<dbReference type="RefSeq" id="WP_123658175.1">
    <property type="nucleotide sequence ID" value="NZ_AYKG01000023.1"/>
</dbReference>
<evidence type="ECO:0000256" key="3">
    <source>
        <dbReference type="ARBA" id="ARBA00022475"/>
    </source>
</evidence>
<dbReference type="InterPro" id="IPR004563">
    <property type="entry name" value="Apolipo_AcylTrfase"/>
</dbReference>
<comment type="pathway">
    <text evidence="9">Protein modification; lipoprotein biosynthesis (N-acyl transfer).</text>
</comment>
<feature type="transmembrane region" description="Helical" evidence="9">
    <location>
        <begin position="478"/>
        <end position="498"/>
    </location>
</feature>
<dbReference type="AlphaFoldDB" id="A0A423PR62"/>
<protein>
    <recommendedName>
        <fullName evidence="9">Apolipoprotein N-acyltransferase</fullName>
        <shortName evidence="9">ALP N-acyltransferase</shortName>
        <ecNumber evidence="9">2.3.1.269</ecNumber>
    </recommendedName>
</protein>
<evidence type="ECO:0000256" key="4">
    <source>
        <dbReference type="ARBA" id="ARBA00022679"/>
    </source>
</evidence>
<feature type="transmembrane region" description="Helical" evidence="9">
    <location>
        <begin position="192"/>
        <end position="212"/>
    </location>
</feature>